<dbReference type="Proteomes" id="UP000007266">
    <property type="component" value="Linkage group 3"/>
</dbReference>
<sequence>MKRTRDGSISHSVEMSKRCFGRSNSSVSALEFSEMFGGSACLGRP</sequence>
<evidence type="ECO:0000313" key="1">
    <source>
        <dbReference type="EMBL" id="KYB28521.1"/>
    </source>
</evidence>
<name>A0A139WL14_TRICA</name>
<reference evidence="1 2" key="2">
    <citation type="journal article" date="2010" name="Nucleic Acids Res.">
        <title>BeetleBase in 2010: revisions to provide comprehensive genomic information for Tribolium castaneum.</title>
        <authorList>
            <person name="Kim H.S."/>
            <person name="Murphy T."/>
            <person name="Xia J."/>
            <person name="Caragea D."/>
            <person name="Park Y."/>
            <person name="Beeman R.W."/>
            <person name="Lorenzen M.D."/>
            <person name="Butcher S."/>
            <person name="Manak J.R."/>
            <person name="Brown S.J."/>
        </authorList>
    </citation>
    <scope>GENOME REANNOTATION</scope>
    <source>
        <strain evidence="1 2">Georgia GA2</strain>
    </source>
</reference>
<protein>
    <submittedName>
        <fullName evidence="1">Uncharacterized protein</fullName>
    </submittedName>
</protein>
<dbReference type="AlphaFoldDB" id="A0A139WL14"/>
<evidence type="ECO:0000313" key="2">
    <source>
        <dbReference type="Proteomes" id="UP000007266"/>
    </source>
</evidence>
<proteinExistence type="predicted"/>
<keyword evidence="2" id="KW-1185">Reference proteome</keyword>
<dbReference type="EMBL" id="KQ971325">
    <property type="protein sequence ID" value="KYB28521.1"/>
    <property type="molecule type" value="Genomic_DNA"/>
</dbReference>
<accession>A0A139WL14</accession>
<reference evidence="1 2" key="1">
    <citation type="journal article" date="2008" name="Nature">
        <title>The genome of the model beetle and pest Tribolium castaneum.</title>
        <authorList>
            <consortium name="Tribolium Genome Sequencing Consortium"/>
            <person name="Richards S."/>
            <person name="Gibbs R.A."/>
            <person name="Weinstock G.M."/>
            <person name="Brown S.J."/>
            <person name="Denell R."/>
            <person name="Beeman R.W."/>
            <person name="Gibbs R."/>
            <person name="Beeman R.W."/>
            <person name="Brown S.J."/>
            <person name="Bucher G."/>
            <person name="Friedrich M."/>
            <person name="Grimmelikhuijzen C.J."/>
            <person name="Klingler M."/>
            <person name="Lorenzen M."/>
            <person name="Richards S."/>
            <person name="Roth S."/>
            <person name="Schroder R."/>
            <person name="Tautz D."/>
            <person name="Zdobnov E.M."/>
            <person name="Muzny D."/>
            <person name="Gibbs R.A."/>
            <person name="Weinstock G.M."/>
            <person name="Attaway T."/>
            <person name="Bell S."/>
            <person name="Buhay C.J."/>
            <person name="Chandrabose M.N."/>
            <person name="Chavez D."/>
            <person name="Clerk-Blankenburg K.P."/>
            <person name="Cree A."/>
            <person name="Dao M."/>
            <person name="Davis C."/>
            <person name="Chacko J."/>
            <person name="Dinh H."/>
            <person name="Dugan-Rocha S."/>
            <person name="Fowler G."/>
            <person name="Garner T.T."/>
            <person name="Garnes J."/>
            <person name="Gnirke A."/>
            <person name="Hawes A."/>
            <person name="Hernandez J."/>
            <person name="Hines S."/>
            <person name="Holder M."/>
            <person name="Hume J."/>
            <person name="Jhangiani S.N."/>
            <person name="Joshi V."/>
            <person name="Khan Z.M."/>
            <person name="Jackson L."/>
            <person name="Kovar C."/>
            <person name="Kowis A."/>
            <person name="Lee S."/>
            <person name="Lewis L.R."/>
            <person name="Margolis J."/>
            <person name="Morgan M."/>
            <person name="Nazareth L.V."/>
            <person name="Nguyen N."/>
            <person name="Okwuonu G."/>
            <person name="Parker D."/>
            <person name="Richards S."/>
            <person name="Ruiz S.J."/>
            <person name="Santibanez J."/>
            <person name="Savard J."/>
            <person name="Scherer S.E."/>
            <person name="Schneider B."/>
            <person name="Sodergren E."/>
            <person name="Tautz D."/>
            <person name="Vattahil S."/>
            <person name="Villasana D."/>
            <person name="White C.S."/>
            <person name="Wright R."/>
            <person name="Park Y."/>
            <person name="Beeman R.W."/>
            <person name="Lord J."/>
            <person name="Oppert B."/>
            <person name="Lorenzen M."/>
            <person name="Brown S."/>
            <person name="Wang L."/>
            <person name="Savard J."/>
            <person name="Tautz D."/>
            <person name="Richards S."/>
            <person name="Weinstock G."/>
            <person name="Gibbs R.A."/>
            <person name="Liu Y."/>
            <person name="Worley K."/>
            <person name="Weinstock G."/>
            <person name="Elsik C.G."/>
            <person name="Reese J.T."/>
            <person name="Elhaik E."/>
            <person name="Landan G."/>
            <person name="Graur D."/>
            <person name="Arensburger P."/>
            <person name="Atkinson P."/>
            <person name="Beeman R.W."/>
            <person name="Beidler J."/>
            <person name="Brown S.J."/>
            <person name="Demuth J.P."/>
            <person name="Drury D.W."/>
            <person name="Du Y.Z."/>
            <person name="Fujiwara H."/>
            <person name="Lorenzen M."/>
            <person name="Maselli V."/>
            <person name="Osanai M."/>
            <person name="Park Y."/>
            <person name="Robertson H.M."/>
            <person name="Tu Z."/>
            <person name="Wang J.J."/>
            <person name="Wang S."/>
            <person name="Richards S."/>
            <person name="Song H."/>
            <person name="Zhang L."/>
            <person name="Sodergren E."/>
            <person name="Werner D."/>
            <person name="Stanke M."/>
            <person name="Morgenstern B."/>
            <person name="Solovyev V."/>
            <person name="Kosarev P."/>
            <person name="Brown G."/>
            <person name="Chen H.C."/>
            <person name="Ermolaeva O."/>
            <person name="Hlavina W."/>
            <person name="Kapustin Y."/>
            <person name="Kiryutin B."/>
            <person name="Kitts P."/>
            <person name="Maglott D."/>
            <person name="Pruitt K."/>
            <person name="Sapojnikov V."/>
            <person name="Souvorov A."/>
            <person name="Mackey A.J."/>
            <person name="Waterhouse R.M."/>
            <person name="Wyder S."/>
            <person name="Zdobnov E.M."/>
            <person name="Zdobnov E.M."/>
            <person name="Wyder S."/>
            <person name="Kriventseva E.V."/>
            <person name="Kadowaki T."/>
            <person name="Bork P."/>
            <person name="Aranda M."/>
            <person name="Bao R."/>
            <person name="Beermann A."/>
            <person name="Berns N."/>
            <person name="Bolognesi R."/>
            <person name="Bonneton F."/>
            <person name="Bopp D."/>
            <person name="Brown S.J."/>
            <person name="Bucher G."/>
            <person name="Butts T."/>
            <person name="Chaumot A."/>
            <person name="Denell R.E."/>
            <person name="Ferrier D.E."/>
            <person name="Friedrich M."/>
            <person name="Gordon C.M."/>
            <person name="Jindra M."/>
            <person name="Klingler M."/>
            <person name="Lan Q."/>
            <person name="Lattorff H.M."/>
            <person name="Laudet V."/>
            <person name="von Levetsow C."/>
            <person name="Liu Z."/>
            <person name="Lutz R."/>
            <person name="Lynch J.A."/>
            <person name="da Fonseca R.N."/>
            <person name="Posnien N."/>
            <person name="Reuter R."/>
            <person name="Roth S."/>
            <person name="Savard J."/>
            <person name="Schinko J.B."/>
            <person name="Schmitt C."/>
            <person name="Schoppmeier M."/>
            <person name="Schroder R."/>
            <person name="Shippy T.D."/>
            <person name="Simonnet F."/>
            <person name="Marques-Souza H."/>
            <person name="Tautz D."/>
            <person name="Tomoyasu Y."/>
            <person name="Trauner J."/>
            <person name="Van der Zee M."/>
            <person name="Vervoort M."/>
            <person name="Wittkopp N."/>
            <person name="Wimmer E.A."/>
            <person name="Yang X."/>
            <person name="Jones A.K."/>
            <person name="Sattelle D.B."/>
            <person name="Ebert P.R."/>
            <person name="Nelson D."/>
            <person name="Scott J.G."/>
            <person name="Beeman R.W."/>
            <person name="Muthukrishnan S."/>
            <person name="Kramer K.J."/>
            <person name="Arakane Y."/>
            <person name="Beeman R.W."/>
            <person name="Zhu Q."/>
            <person name="Hogenkamp D."/>
            <person name="Dixit R."/>
            <person name="Oppert B."/>
            <person name="Jiang H."/>
            <person name="Zou Z."/>
            <person name="Marshall J."/>
            <person name="Elpidina E."/>
            <person name="Vinokurov K."/>
            <person name="Oppert C."/>
            <person name="Zou Z."/>
            <person name="Evans J."/>
            <person name="Lu Z."/>
            <person name="Zhao P."/>
            <person name="Sumathipala N."/>
            <person name="Altincicek B."/>
            <person name="Vilcinskas A."/>
            <person name="Williams M."/>
            <person name="Hultmark D."/>
            <person name="Hetru C."/>
            <person name="Jiang H."/>
            <person name="Grimmelikhuijzen C.J."/>
            <person name="Hauser F."/>
            <person name="Cazzamali G."/>
            <person name="Williamson M."/>
            <person name="Park Y."/>
            <person name="Li B."/>
            <person name="Tanaka Y."/>
            <person name="Predel R."/>
            <person name="Neupert S."/>
            <person name="Schachtner J."/>
            <person name="Verleyen P."/>
            <person name="Raible F."/>
            <person name="Bork P."/>
            <person name="Friedrich M."/>
            <person name="Walden K.K."/>
            <person name="Robertson H.M."/>
            <person name="Angeli S."/>
            <person name="Foret S."/>
            <person name="Bucher G."/>
            <person name="Schuetz S."/>
            <person name="Maleszka R."/>
            <person name="Wimmer E.A."/>
            <person name="Beeman R.W."/>
            <person name="Lorenzen M."/>
            <person name="Tomoyasu Y."/>
            <person name="Miller S.C."/>
            <person name="Grossmann D."/>
            <person name="Bucher G."/>
        </authorList>
    </citation>
    <scope>NUCLEOTIDE SEQUENCE [LARGE SCALE GENOMIC DNA]</scope>
    <source>
        <strain evidence="1 2">Georgia GA2</strain>
    </source>
</reference>
<dbReference type="InParanoid" id="A0A139WL14"/>
<gene>
    <name evidence="1" type="primary">AUGUSTUS-3.0.2_32533</name>
    <name evidence="1" type="ORF">TcasGA2_TC032533</name>
</gene>
<organism evidence="1 2">
    <name type="scientific">Tribolium castaneum</name>
    <name type="common">Red flour beetle</name>
    <dbReference type="NCBI Taxonomy" id="7070"/>
    <lineage>
        <taxon>Eukaryota</taxon>
        <taxon>Metazoa</taxon>
        <taxon>Ecdysozoa</taxon>
        <taxon>Arthropoda</taxon>
        <taxon>Hexapoda</taxon>
        <taxon>Insecta</taxon>
        <taxon>Pterygota</taxon>
        <taxon>Neoptera</taxon>
        <taxon>Endopterygota</taxon>
        <taxon>Coleoptera</taxon>
        <taxon>Polyphaga</taxon>
        <taxon>Cucujiformia</taxon>
        <taxon>Tenebrionidae</taxon>
        <taxon>Tenebrionidae incertae sedis</taxon>
        <taxon>Tribolium</taxon>
    </lineage>
</organism>